<dbReference type="EMBL" id="JALJOS010000091">
    <property type="protein sequence ID" value="KAK9816166.1"/>
    <property type="molecule type" value="Genomic_DNA"/>
</dbReference>
<evidence type="ECO:0000313" key="1">
    <source>
        <dbReference type="EMBL" id="KAK9816166.1"/>
    </source>
</evidence>
<sequence length="175" mass="19993">MDHPGLPSSAVGLFWDEETRRARFVYGIHRDPIRPPGADMYDTAYFATHLFTLPGYAYLGQMFCSRCTSDDLALLKPLPTSRATMFQGPHSLAIEGVLEDLFPLETYEAASRHLARARPVPLRRLAYIWWRRAVGFLYDHQWISGCIACRLADIQMKHLDWWDQRSDSDAGSEAS</sequence>
<evidence type="ECO:0000313" key="2">
    <source>
        <dbReference type="Proteomes" id="UP001438707"/>
    </source>
</evidence>
<comment type="caution">
    <text evidence="1">The sequence shown here is derived from an EMBL/GenBank/DDBJ whole genome shotgun (WGS) entry which is preliminary data.</text>
</comment>
<name>A0AAW1Q5P8_9CHLO</name>
<reference evidence="1 2" key="1">
    <citation type="journal article" date="2024" name="Nat. Commun.">
        <title>Phylogenomics reveals the evolutionary origins of lichenization in chlorophyte algae.</title>
        <authorList>
            <person name="Puginier C."/>
            <person name="Libourel C."/>
            <person name="Otte J."/>
            <person name="Skaloud P."/>
            <person name="Haon M."/>
            <person name="Grisel S."/>
            <person name="Petersen M."/>
            <person name="Berrin J.G."/>
            <person name="Delaux P.M."/>
            <person name="Dal Grande F."/>
            <person name="Keller J."/>
        </authorList>
    </citation>
    <scope>NUCLEOTIDE SEQUENCE [LARGE SCALE GENOMIC DNA]</scope>
    <source>
        <strain evidence="1 2">SAG 2145</strain>
    </source>
</reference>
<keyword evidence="2" id="KW-1185">Reference proteome</keyword>
<dbReference type="AlphaFoldDB" id="A0AAW1Q5P8"/>
<dbReference type="Proteomes" id="UP001438707">
    <property type="component" value="Unassembled WGS sequence"/>
</dbReference>
<protein>
    <submittedName>
        <fullName evidence="1">Uncharacterized protein</fullName>
    </submittedName>
</protein>
<gene>
    <name evidence="1" type="ORF">WJX74_010816</name>
</gene>
<proteinExistence type="predicted"/>
<organism evidence="1 2">
    <name type="scientific">Apatococcus lobatus</name>
    <dbReference type="NCBI Taxonomy" id="904363"/>
    <lineage>
        <taxon>Eukaryota</taxon>
        <taxon>Viridiplantae</taxon>
        <taxon>Chlorophyta</taxon>
        <taxon>core chlorophytes</taxon>
        <taxon>Trebouxiophyceae</taxon>
        <taxon>Chlorellales</taxon>
        <taxon>Chlorellaceae</taxon>
        <taxon>Apatococcus</taxon>
    </lineage>
</organism>
<accession>A0AAW1Q5P8</accession>